<feature type="compositionally biased region" description="Gly residues" evidence="6">
    <location>
        <begin position="307"/>
        <end position="318"/>
    </location>
</feature>
<evidence type="ECO:0000256" key="1">
    <source>
        <dbReference type="ARBA" id="ARBA00004123"/>
    </source>
</evidence>
<dbReference type="GO" id="GO:0000978">
    <property type="term" value="F:RNA polymerase II cis-regulatory region sequence-specific DNA binding"/>
    <property type="evidence" value="ECO:0007669"/>
    <property type="project" value="TreeGrafter"/>
</dbReference>
<dbReference type="PANTHER" id="PTHR11945">
    <property type="entry name" value="MADS BOX PROTEIN"/>
    <property type="match status" value="1"/>
</dbReference>
<evidence type="ECO:0000256" key="3">
    <source>
        <dbReference type="ARBA" id="ARBA00023125"/>
    </source>
</evidence>
<dbReference type="InterPro" id="IPR002100">
    <property type="entry name" value="TF_MADSbox"/>
</dbReference>
<feature type="compositionally biased region" description="Polar residues" evidence="6">
    <location>
        <begin position="279"/>
        <end position="290"/>
    </location>
</feature>
<dbReference type="Pfam" id="PF00319">
    <property type="entry name" value="SRF-TF"/>
    <property type="match status" value="1"/>
</dbReference>
<dbReference type="Gene3D" id="3.40.1810.10">
    <property type="entry name" value="Transcription factor, MADS-box"/>
    <property type="match status" value="1"/>
</dbReference>
<feature type="compositionally biased region" description="Low complexity" evidence="6">
    <location>
        <begin position="291"/>
        <end position="303"/>
    </location>
</feature>
<dbReference type="PANTHER" id="PTHR11945:SF695">
    <property type="entry name" value="AGAMOUS-LIKE MADS-BOX PROTEIN AGL90"/>
    <property type="match status" value="1"/>
</dbReference>
<dbReference type="SMART" id="SM00432">
    <property type="entry name" value="MADS"/>
    <property type="match status" value="1"/>
</dbReference>
<dbReference type="InterPro" id="IPR036879">
    <property type="entry name" value="TF_MADSbox_sf"/>
</dbReference>
<keyword evidence="2" id="KW-0805">Transcription regulation</keyword>
<dbReference type="GO" id="GO:0005634">
    <property type="term" value="C:nucleus"/>
    <property type="evidence" value="ECO:0007669"/>
    <property type="project" value="UniProtKB-SubCell"/>
</dbReference>
<evidence type="ECO:0000256" key="6">
    <source>
        <dbReference type="SAM" id="MobiDB-lite"/>
    </source>
</evidence>
<evidence type="ECO:0000256" key="2">
    <source>
        <dbReference type="ARBA" id="ARBA00023015"/>
    </source>
</evidence>
<feature type="compositionally biased region" description="Polar residues" evidence="6">
    <location>
        <begin position="250"/>
        <end position="259"/>
    </location>
</feature>
<evidence type="ECO:0000256" key="5">
    <source>
        <dbReference type="ARBA" id="ARBA00023242"/>
    </source>
</evidence>
<dbReference type="OrthoDB" id="1299655at2759"/>
<feature type="region of interest" description="Disordered" evidence="6">
    <location>
        <begin position="250"/>
        <end position="325"/>
    </location>
</feature>
<evidence type="ECO:0000313" key="8">
    <source>
        <dbReference type="EMBL" id="VFQ63181.1"/>
    </source>
</evidence>
<accession>A0A484KB30</accession>
<feature type="domain" description="MADS-box" evidence="7">
    <location>
        <begin position="1"/>
        <end position="34"/>
    </location>
</feature>
<dbReference type="GO" id="GO:0000981">
    <property type="term" value="F:DNA-binding transcription factor activity, RNA polymerase II-specific"/>
    <property type="evidence" value="ECO:0007669"/>
    <property type="project" value="TreeGrafter"/>
</dbReference>
<organism evidence="8 9">
    <name type="scientific">Cuscuta campestris</name>
    <dbReference type="NCBI Taxonomy" id="132261"/>
    <lineage>
        <taxon>Eukaryota</taxon>
        <taxon>Viridiplantae</taxon>
        <taxon>Streptophyta</taxon>
        <taxon>Embryophyta</taxon>
        <taxon>Tracheophyta</taxon>
        <taxon>Spermatophyta</taxon>
        <taxon>Magnoliopsida</taxon>
        <taxon>eudicotyledons</taxon>
        <taxon>Gunneridae</taxon>
        <taxon>Pentapetalae</taxon>
        <taxon>asterids</taxon>
        <taxon>lamiids</taxon>
        <taxon>Solanales</taxon>
        <taxon>Convolvulaceae</taxon>
        <taxon>Cuscuteae</taxon>
        <taxon>Cuscuta</taxon>
        <taxon>Cuscuta subgen. Grammica</taxon>
        <taxon>Cuscuta sect. Cleistogrammica</taxon>
    </lineage>
</organism>
<dbReference type="EMBL" id="OOIL02000273">
    <property type="protein sequence ID" value="VFQ63181.1"/>
    <property type="molecule type" value="Genomic_DNA"/>
</dbReference>
<evidence type="ECO:0000313" key="9">
    <source>
        <dbReference type="Proteomes" id="UP000595140"/>
    </source>
</evidence>
<keyword evidence="4" id="KW-0804">Transcription</keyword>
<gene>
    <name evidence="8" type="ORF">CCAM_LOCUS4957</name>
</gene>
<reference evidence="8 9" key="1">
    <citation type="submission" date="2018-04" db="EMBL/GenBank/DDBJ databases">
        <authorList>
            <person name="Vogel A."/>
        </authorList>
    </citation>
    <scope>NUCLEOTIDE SEQUENCE [LARGE SCALE GENOMIC DNA]</scope>
</reference>
<name>A0A484KB30_9ASTE</name>
<dbReference type="SUPFAM" id="SSF55455">
    <property type="entry name" value="SRF-like"/>
    <property type="match status" value="1"/>
</dbReference>
<comment type="subcellular location">
    <subcellularLocation>
        <location evidence="1">Nucleus</location>
    </subcellularLocation>
</comment>
<keyword evidence="9" id="KW-1185">Reference proteome</keyword>
<keyword evidence="3" id="KW-0238">DNA-binding</keyword>
<dbReference type="Proteomes" id="UP000595140">
    <property type="component" value="Unassembled WGS sequence"/>
</dbReference>
<evidence type="ECO:0000256" key="4">
    <source>
        <dbReference type="ARBA" id="ARBA00023163"/>
    </source>
</evidence>
<evidence type="ECO:0000259" key="7">
    <source>
        <dbReference type="PROSITE" id="PS50066"/>
    </source>
</evidence>
<dbReference type="PROSITE" id="PS50066">
    <property type="entry name" value="MADS_BOX_2"/>
    <property type="match status" value="1"/>
</dbReference>
<dbReference type="PRINTS" id="PR00404">
    <property type="entry name" value="MADSDOMAIN"/>
</dbReference>
<dbReference type="GO" id="GO:0046983">
    <property type="term" value="F:protein dimerization activity"/>
    <property type="evidence" value="ECO:0007669"/>
    <property type="project" value="InterPro"/>
</dbReference>
<keyword evidence="5" id="KW-0539">Nucleus</keyword>
<protein>
    <recommendedName>
        <fullName evidence="7">MADS-box domain-containing protein</fullName>
    </recommendedName>
</protein>
<dbReference type="AlphaFoldDB" id="A0A484KB30"/>
<proteinExistence type="predicted"/>
<sequence length="398" mass="42200">MVERRKVGLFKKAQELSVLCDVEVGIVMYAQNQRDPIVWPSMELATQRFTRFLSLPESEKVKKMVTHEKYLRDRIDAEVEKIKKKERENEKKEMNILMNQIINGRGLNEMDARQLKGLYIVAGEKMQELEKRRRDLQLGGDSAAAACSYHGPSSAASKTTGQLANDSYNKNKIALLVGGGTSLFIPTLPVQGGGSGSYDGCRQLINNYSFTASINPNNGGDGSIIGKEAGGSSSGSGGCHQLINNYSFTGSTSTHPNNGGSSGNVIEKEGGGGGNNGGSSQVINNYSYTGSPSMNPNNDSSDNLIGKEGGGGSGGSNHGGCHEPTTNYSYIGSPSINTSNGGNGGVTGNEGGGFPTMELPNVVVTTTSNTSPSLPTNNPHPQQLPTLNQVWPYNFFSS</sequence>